<dbReference type="SMART" id="SM00579">
    <property type="entry name" value="FBD"/>
    <property type="match status" value="1"/>
</dbReference>
<reference evidence="2" key="1">
    <citation type="submission" date="2023-03" db="EMBL/GenBank/DDBJ databases">
        <authorList>
            <person name="Julca I."/>
        </authorList>
    </citation>
    <scope>NUCLEOTIDE SEQUENCE</scope>
</reference>
<evidence type="ECO:0000313" key="2">
    <source>
        <dbReference type="EMBL" id="CAI9110406.1"/>
    </source>
</evidence>
<dbReference type="Pfam" id="PF08387">
    <property type="entry name" value="FBD"/>
    <property type="match status" value="1"/>
</dbReference>
<keyword evidence="3" id="KW-1185">Reference proteome</keyword>
<dbReference type="PANTHER" id="PTHR31900:SF34">
    <property type="entry name" value="EMB|CAB62440.1-RELATED"/>
    <property type="match status" value="1"/>
</dbReference>
<dbReference type="Pfam" id="PF00646">
    <property type="entry name" value="F-box"/>
    <property type="match status" value="1"/>
</dbReference>
<dbReference type="InterPro" id="IPR032675">
    <property type="entry name" value="LRR_dom_sf"/>
</dbReference>
<proteinExistence type="predicted"/>
<dbReference type="SUPFAM" id="SSF81383">
    <property type="entry name" value="F-box domain"/>
    <property type="match status" value="1"/>
</dbReference>
<evidence type="ECO:0000259" key="1">
    <source>
        <dbReference type="PROSITE" id="PS50181"/>
    </source>
</evidence>
<evidence type="ECO:0000313" key="3">
    <source>
        <dbReference type="Proteomes" id="UP001161247"/>
    </source>
</evidence>
<dbReference type="InterPro" id="IPR001810">
    <property type="entry name" value="F-box_dom"/>
</dbReference>
<dbReference type="CDD" id="cd22160">
    <property type="entry name" value="F-box_AtFBL13-like"/>
    <property type="match status" value="1"/>
</dbReference>
<dbReference type="InterPro" id="IPR036047">
    <property type="entry name" value="F-box-like_dom_sf"/>
</dbReference>
<dbReference type="EMBL" id="OX459123">
    <property type="protein sequence ID" value="CAI9110406.1"/>
    <property type="molecule type" value="Genomic_DNA"/>
</dbReference>
<protein>
    <submittedName>
        <fullName evidence="2">OLC1v1010417C1</fullName>
    </submittedName>
</protein>
<dbReference type="SUPFAM" id="SSF52058">
    <property type="entry name" value="L domain-like"/>
    <property type="match status" value="1"/>
</dbReference>
<dbReference type="PANTHER" id="PTHR31900">
    <property type="entry name" value="F-BOX/RNI SUPERFAMILY PROTEIN-RELATED"/>
    <property type="match status" value="1"/>
</dbReference>
<dbReference type="SMART" id="SM00256">
    <property type="entry name" value="FBOX"/>
    <property type="match status" value="1"/>
</dbReference>
<gene>
    <name evidence="2" type="ORF">OLC1_LOCUS18072</name>
</gene>
<dbReference type="Gene3D" id="1.20.1280.50">
    <property type="match status" value="1"/>
</dbReference>
<dbReference type="InterPro" id="IPR055411">
    <property type="entry name" value="LRR_FXL15/At3g58940/PEG3-like"/>
</dbReference>
<dbReference type="InterPro" id="IPR006566">
    <property type="entry name" value="FBD"/>
</dbReference>
<dbReference type="AlphaFoldDB" id="A0AAV1DRC0"/>
<feature type="domain" description="F-box" evidence="1">
    <location>
        <begin position="18"/>
        <end position="66"/>
    </location>
</feature>
<sequence>MACSSEKIQKSPRVIAPADRISTLPESLIFHILAFLPTKDAVATSLLSRSWKSLWTKVATLNFALIEPEKHDPRRRQAFVHFVDKVLLGNDVECLDKFRLQWITTHKCQPIHVNWWLSHAIARDVRVLDLHVNSAKYNSQTELSGKVFICESLECLRLEGPILVKVPDVVSLPLLEQLDLINVKFCYAQCFPKLISSCPVLHSLKFQECCQLRQQALRVSSPSLRFLEIRLKSQVPLVKKMEIDAPSLESLKYEDRFGKLCVIERPNFVNRGELSISSCTHSVELCNSIVEMIQALNNIVSLKLYGSIVKALSLATIPLSTRFERLTELDVHRECGDWSSLNVMLGCSPNLRALKITKSKCTQCTHGGCWSDPKEVPMCLFYSLKEISFSNFQGFKHEVAMIRYVFKHGVVLRRIHLRTGADDPKEELQILNKVTVLPRRSFACEIHFN</sequence>
<dbReference type="Pfam" id="PF24758">
    <property type="entry name" value="LRR_At5g56370"/>
    <property type="match status" value="1"/>
</dbReference>
<dbReference type="PROSITE" id="PS50181">
    <property type="entry name" value="FBOX"/>
    <property type="match status" value="1"/>
</dbReference>
<accession>A0AAV1DRC0</accession>
<organism evidence="2 3">
    <name type="scientific">Oldenlandia corymbosa var. corymbosa</name>
    <dbReference type="NCBI Taxonomy" id="529605"/>
    <lineage>
        <taxon>Eukaryota</taxon>
        <taxon>Viridiplantae</taxon>
        <taxon>Streptophyta</taxon>
        <taxon>Embryophyta</taxon>
        <taxon>Tracheophyta</taxon>
        <taxon>Spermatophyta</taxon>
        <taxon>Magnoliopsida</taxon>
        <taxon>eudicotyledons</taxon>
        <taxon>Gunneridae</taxon>
        <taxon>Pentapetalae</taxon>
        <taxon>asterids</taxon>
        <taxon>lamiids</taxon>
        <taxon>Gentianales</taxon>
        <taxon>Rubiaceae</taxon>
        <taxon>Rubioideae</taxon>
        <taxon>Spermacoceae</taxon>
        <taxon>Hedyotis-Oldenlandia complex</taxon>
        <taxon>Oldenlandia</taxon>
    </lineage>
</organism>
<dbReference type="Gene3D" id="3.80.10.10">
    <property type="entry name" value="Ribonuclease Inhibitor"/>
    <property type="match status" value="1"/>
</dbReference>
<dbReference type="InterPro" id="IPR053781">
    <property type="entry name" value="F-box_AtFBL13-like"/>
</dbReference>
<dbReference type="InterPro" id="IPR050232">
    <property type="entry name" value="FBL13/AtMIF1-like"/>
</dbReference>
<dbReference type="Proteomes" id="UP001161247">
    <property type="component" value="Chromosome 6"/>
</dbReference>
<name>A0AAV1DRC0_OLDCO</name>